<keyword evidence="2" id="KW-1185">Reference proteome</keyword>
<name>A0ABP7L5W4_9ACTN</name>
<dbReference type="EMBL" id="BAAAZA010000032">
    <property type="protein sequence ID" value="GAA3894439.1"/>
    <property type="molecule type" value="Genomic_DNA"/>
</dbReference>
<reference evidence="2" key="1">
    <citation type="journal article" date="2019" name="Int. J. Syst. Evol. Microbiol.">
        <title>The Global Catalogue of Microorganisms (GCM) 10K type strain sequencing project: providing services to taxonomists for standard genome sequencing and annotation.</title>
        <authorList>
            <consortium name="The Broad Institute Genomics Platform"/>
            <consortium name="The Broad Institute Genome Sequencing Center for Infectious Disease"/>
            <person name="Wu L."/>
            <person name="Ma J."/>
        </authorList>
    </citation>
    <scope>NUCLEOTIDE SEQUENCE [LARGE SCALE GENOMIC DNA]</scope>
    <source>
        <strain evidence="2">JCM 16578</strain>
    </source>
</reference>
<organism evidence="1 2">
    <name type="scientific">Streptomyces lannensis</name>
    <dbReference type="NCBI Taxonomy" id="766498"/>
    <lineage>
        <taxon>Bacteria</taxon>
        <taxon>Bacillati</taxon>
        <taxon>Actinomycetota</taxon>
        <taxon>Actinomycetes</taxon>
        <taxon>Kitasatosporales</taxon>
        <taxon>Streptomycetaceae</taxon>
        <taxon>Streptomyces</taxon>
    </lineage>
</organism>
<protein>
    <submittedName>
        <fullName evidence="1">Uncharacterized protein</fullName>
    </submittedName>
</protein>
<comment type="caution">
    <text evidence="1">The sequence shown here is derived from an EMBL/GenBank/DDBJ whole genome shotgun (WGS) entry which is preliminary data.</text>
</comment>
<accession>A0ABP7L5W4</accession>
<evidence type="ECO:0000313" key="2">
    <source>
        <dbReference type="Proteomes" id="UP001501563"/>
    </source>
</evidence>
<proteinExistence type="predicted"/>
<dbReference type="Proteomes" id="UP001501563">
    <property type="component" value="Unassembled WGS sequence"/>
</dbReference>
<evidence type="ECO:0000313" key="1">
    <source>
        <dbReference type="EMBL" id="GAA3894439.1"/>
    </source>
</evidence>
<gene>
    <name evidence="1" type="ORF">GCM10022207_73170</name>
</gene>
<sequence>MPAAVAADTSTPSPHQTYENAPDLRRELHQVLALEAERDGRQARSVTGPPADATVVERAWLLRRAALMDRMALNDPSPGPVGAAVQTGEQLVLHDRLHPHLVAGPNQPDAIGPDFSHRSYVRQEYTAWTVAGCPGT</sequence>